<dbReference type="SUPFAM" id="SSF64593">
    <property type="entry name" value="Intermediate filament protein, coiled coil region"/>
    <property type="match status" value="2"/>
</dbReference>
<dbReference type="Pfam" id="PF16208">
    <property type="entry name" value="Keratin_2_head"/>
    <property type="match status" value="1"/>
</dbReference>
<evidence type="ECO:0000256" key="1">
    <source>
        <dbReference type="ARBA" id="ARBA00022744"/>
    </source>
</evidence>
<feature type="compositionally biased region" description="Basic and acidic residues" evidence="5">
    <location>
        <begin position="264"/>
        <end position="275"/>
    </location>
</feature>
<dbReference type="AlphaFoldDB" id="A0A6J3AW28"/>
<reference evidence="8" key="1">
    <citation type="submission" date="2025-08" db="UniProtKB">
        <authorList>
            <consortium name="RefSeq"/>
        </authorList>
    </citation>
    <scope>IDENTIFICATION</scope>
</reference>
<evidence type="ECO:0000256" key="3">
    <source>
        <dbReference type="ARBA" id="ARBA00023054"/>
    </source>
</evidence>
<feature type="coiled-coil region" evidence="4">
    <location>
        <begin position="126"/>
        <end position="220"/>
    </location>
</feature>
<protein>
    <submittedName>
        <fullName evidence="8">Keratin, type II cytoskeletal 80 isoform X1</fullName>
    </submittedName>
</protein>
<evidence type="ECO:0000259" key="6">
    <source>
        <dbReference type="PROSITE" id="PS51842"/>
    </source>
</evidence>
<dbReference type="GO" id="GO:0045109">
    <property type="term" value="P:intermediate filament organization"/>
    <property type="evidence" value="ECO:0007669"/>
    <property type="project" value="TreeGrafter"/>
</dbReference>
<dbReference type="GO" id="GO:0031424">
    <property type="term" value="P:keratinization"/>
    <property type="evidence" value="ECO:0007669"/>
    <property type="project" value="TreeGrafter"/>
</dbReference>
<dbReference type="PROSITE" id="PS51842">
    <property type="entry name" value="IF_ROD_2"/>
    <property type="match status" value="1"/>
</dbReference>
<evidence type="ECO:0000256" key="2">
    <source>
        <dbReference type="ARBA" id="ARBA00022754"/>
    </source>
</evidence>
<accession>A0A6J3AW28</accession>
<dbReference type="CTD" id="144501"/>
<dbReference type="FunCoup" id="A0A6J3AW28">
    <property type="interactions" value="13"/>
</dbReference>
<proteinExistence type="predicted"/>
<dbReference type="GO" id="GO:0045095">
    <property type="term" value="C:keratin filament"/>
    <property type="evidence" value="ECO:0007669"/>
    <property type="project" value="InterPro"/>
</dbReference>
<dbReference type="Gene3D" id="1.20.5.500">
    <property type="entry name" value="Single helix bin"/>
    <property type="match status" value="1"/>
</dbReference>
<dbReference type="Gene3D" id="1.20.5.1160">
    <property type="entry name" value="Vasodilator-stimulated phosphoprotein"/>
    <property type="match status" value="2"/>
</dbReference>
<sequence>MSTVRQVSAPQSPACPACDQSLPPPPLRGLLPSPCALPAPGPQGAAMACRSCVVGSSSLSSCEVTSSGGSWPGTAAWGSCGGPGPSFSSRSLKGCWTAGTIPKVTVNPSLLEPLDLKVDPAIQQQKNQEKEEMKVLNDKFASLISKVQALEQRNQLLETRWRFLQSQDSAAFDLGHLYNEYQGRLQDEQHKLSQERGQLEANLRQVLQKVEESRIRYEEEIAKRTDMEFTFVQLKKVTCSACPRASFLMDFLPSFPQDPQAKPPEADSQSHRQRDTCLSPPCSFSQALSQASSRNRPRLIQEAKFPHPTPAWDPCTPAPIPHRCFHTQDLDTECLRRTELETKLKGLQSFVELMKTIYEQELKDLTAQVKDVSVTVGMDSRCHIDLSGIVEEVKAQYDAIAARSLEEAEAYSRSQLEERAACSAEFASSLQSIRSEIADLNVRIQKLRSQILSIKSHCLKLEENIKAAEEQGELAFQDAKAKLVQLEEALQKAKQDMARQLREYQELMNTKLALDIEIATYRKLVEGEESRMDLPSATVVSAVQSRSRTAASKSRLSRAPSQKKKNSKGPVIKITEMSEKFLSQESEVSE</sequence>
<organism evidence="7 8">
    <name type="scientific">Vicugna pacos</name>
    <name type="common">Alpaca</name>
    <name type="synonym">Lama pacos</name>
    <dbReference type="NCBI Taxonomy" id="30538"/>
    <lineage>
        <taxon>Eukaryota</taxon>
        <taxon>Metazoa</taxon>
        <taxon>Chordata</taxon>
        <taxon>Craniata</taxon>
        <taxon>Vertebrata</taxon>
        <taxon>Euteleostomi</taxon>
        <taxon>Mammalia</taxon>
        <taxon>Eutheria</taxon>
        <taxon>Laurasiatheria</taxon>
        <taxon>Artiodactyla</taxon>
        <taxon>Tylopoda</taxon>
        <taxon>Camelidae</taxon>
        <taxon>Vicugna</taxon>
    </lineage>
</organism>
<feature type="region of interest" description="Disordered" evidence="5">
    <location>
        <begin position="545"/>
        <end position="572"/>
    </location>
</feature>
<dbReference type="GO" id="GO:0005615">
    <property type="term" value="C:extracellular space"/>
    <property type="evidence" value="ECO:0007669"/>
    <property type="project" value="TreeGrafter"/>
</dbReference>
<keyword evidence="1" id="KW-0416">Keratin</keyword>
<dbReference type="PANTHER" id="PTHR45616">
    <property type="entry name" value="GATA-TYPE DOMAIN-CONTAINING PROTEIN"/>
    <property type="match status" value="1"/>
</dbReference>
<keyword evidence="7" id="KW-1185">Reference proteome</keyword>
<dbReference type="InterPro" id="IPR039008">
    <property type="entry name" value="IF_rod_dom"/>
</dbReference>
<dbReference type="PANTHER" id="PTHR45616:SF1">
    <property type="entry name" value="KERATIN, TYPE II CYTOSKELETAL 80"/>
    <property type="match status" value="1"/>
</dbReference>
<dbReference type="InterPro" id="IPR032444">
    <property type="entry name" value="Keratin_2_head"/>
</dbReference>
<dbReference type="Gene3D" id="1.20.5.170">
    <property type="match status" value="1"/>
</dbReference>
<dbReference type="Pfam" id="PF00038">
    <property type="entry name" value="Filament"/>
    <property type="match status" value="1"/>
</dbReference>
<feature type="compositionally biased region" description="Polar residues" evidence="5">
    <location>
        <begin position="1"/>
        <end position="11"/>
    </location>
</feature>
<name>A0A6J3AW28_VICPA</name>
<feature type="compositionally biased region" description="Polar residues" evidence="5">
    <location>
        <begin position="545"/>
        <end position="554"/>
    </location>
</feature>
<dbReference type="InParanoid" id="A0A6J3AW28"/>
<keyword evidence="2" id="KW-0403">Intermediate filament</keyword>
<dbReference type="GeneID" id="102530785"/>
<feature type="coiled-coil region" evidence="4">
    <location>
        <begin position="430"/>
        <end position="510"/>
    </location>
</feature>
<dbReference type="PRINTS" id="PR01276">
    <property type="entry name" value="TYPE2KERATIN"/>
</dbReference>
<dbReference type="SMART" id="SM01391">
    <property type="entry name" value="Filament"/>
    <property type="match status" value="1"/>
</dbReference>
<evidence type="ECO:0000313" key="8">
    <source>
        <dbReference type="RefSeq" id="XP_031538815.2"/>
    </source>
</evidence>
<feature type="domain" description="IF rod" evidence="6">
    <location>
        <begin position="129"/>
        <end position="532"/>
    </location>
</feature>
<dbReference type="Proteomes" id="UP001652581">
    <property type="component" value="Chromosome 12"/>
</dbReference>
<keyword evidence="3 4" id="KW-0175">Coiled coil</keyword>
<evidence type="ECO:0000256" key="4">
    <source>
        <dbReference type="SAM" id="Coils"/>
    </source>
</evidence>
<evidence type="ECO:0000313" key="7">
    <source>
        <dbReference type="Proteomes" id="UP001652581"/>
    </source>
</evidence>
<evidence type="ECO:0000256" key="5">
    <source>
        <dbReference type="SAM" id="MobiDB-lite"/>
    </source>
</evidence>
<feature type="region of interest" description="Disordered" evidence="5">
    <location>
        <begin position="1"/>
        <end position="20"/>
    </location>
</feature>
<feature type="region of interest" description="Disordered" evidence="5">
    <location>
        <begin position="255"/>
        <end position="284"/>
    </location>
</feature>
<dbReference type="InterPro" id="IPR003054">
    <property type="entry name" value="Keratin_II"/>
</dbReference>
<gene>
    <name evidence="8" type="primary">KRT80</name>
</gene>
<dbReference type="GO" id="GO:0030280">
    <property type="term" value="F:structural constituent of skin epidermis"/>
    <property type="evidence" value="ECO:0007669"/>
    <property type="project" value="TreeGrafter"/>
</dbReference>
<dbReference type="RefSeq" id="XP_031538815.2">
    <property type="nucleotide sequence ID" value="XM_031682955.2"/>
</dbReference>